<name>A0A1N6Q9V2_AQUAC</name>
<evidence type="ECO:0000313" key="6">
    <source>
        <dbReference type="Proteomes" id="UP000185841"/>
    </source>
</evidence>
<evidence type="ECO:0000259" key="4">
    <source>
        <dbReference type="Pfam" id="PF00497"/>
    </source>
</evidence>
<feature type="chain" id="PRO_5012636430" evidence="3">
    <location>
        <begin position="25"/>
        <end position="258"/>
    </location>
</feature>
<organism evidence="5 6">
    <name type="scientific">Aquipseudomonas alcaligenes</name>
    <name type="common">Pseudomonas alcaligenes</name>
    <dbReference type="NCBI Taxonomy" id="43263"/>
    <lineage>
        <taxon>Bacteria</taxon>
        <taxon>Pseudomonadati</taxon>
        <taxon>Pseudomonadota</taxon>
        <taxon>Gammaproteobacteria</taxon>
        <taxon>Pseudomonadales</taxon>
        <taxon>Pseudomonadaceae</taxon>
        <taxon>Aquipseudomonas</taxon>
    </lineage>
</organism>
<keyword evidence="2 3" id="KW-0732">Signal</keyword>
<feature type="signal peptide" evidence="3">
    <location>
        <begin position="1"/>
        <end position="24"/>
    </location>
</feature>
<dbReference type="PANTHER" id="PTHR35936:SF35">
    <property type="entry name" value="L-CYSTINE-BINDING PROTEIN TCYJ"/>
    <property type="match status" value="1"/>
</dbReference>
<dbReference type="AlphaFoldDB" id="A0A1N6Q9V2"/>
<dbReference type="SUPFAM" id="SSF53850">
    <property type="entry name" value="Periplasmic binding protein-like II"/>
    <property type="match status" value="1"/>
</dbReference>
<evidence type="ECO:0000256" key="3">
    <source>
        <dbReference type="SAM" id="SignalP"/>
    </source>
</evidence>
<evidence type="ECO:0000256" key="2">
    <source>
        <dbReference type="ARBA" id="ARBA00022729"/>
    </source>
</evidence>
<dbReference type="Pfam" id="PF00497">
    <property type="entry name" value="SBP_bac_3"/>
    <property type="match status" value="1"/>
</dbReference>
<dbReference type="PANTHER" id="PTHR35936">
    <property type="entry name" value="MEMBRANE-BOUND LYTIC MUREIN TRANSGLYCOSYLASE F"/>
    <property type="match status" value="1"/>
</dbReference>
<dbReference type="EMBL" id="FTMP01000002">
    <property type="protein sequence ID" value="SIQ13288.1"/>
    <property type="molecule type" value="Genomic_DNA"/>
</dbReference>
<proteinExistence type="inferred from homology"/>
<dbReference type="Gene3D" id="3.40.190.10">
    <property type="entry name" value="Periplasmic binding protein-like II"/>
    <property type="match status" value="2"/>
</dbReference>
<gene>
    <name evidence="5" type="ORF">SAMN05878282_102317</name>
</gene>
<accession>A0A1N6Q9V2</accession>
<comment type="similarity">
    <text evidence="1">Belongs to the bacterial solute-binding protein 3 family.</text>
</comment>
<reference evidence="5 6" key="1">
    <citation type="submission" date="2017-01" db="EMBL/GenBank/DDBJ databases">
        <authorList>
            <person name="Mah S.A."/>
            <person name="Swanson W.J."/>
            <person name="Moy G.W."/>
            <person name="Vacquier V.D."/>
        </authorList>
    </citation>
    <scope>NUCLEOTIDE SEQUENCE [LARGE SCALE GENOMIC DNA]</scope>
    <source>
        <strain evidence="5 6">RU36E</strain>
    </source>
</reference>
<sequence>MPFMRLLLRLLLGASLLAPGLAGATCVVSLRWDNDPPYSMQLADGSIGGISVDSARRVLHELGCEVRLVRLPWARALRELEQGRLDVLTGAFRKPEREVYAHFSGVVEEPSRNILFMSHQAAARWPVTELQQLRDTPFRLGAQIDVSYGPGYQALLQEPAFHERMEFSANRASLWRMLGKGRLDGVIADEHTGQQELAALGLSELIRATPVVVSSEGAEVAFSKKSVSAEFVQRYAEVLRRQIAEGHYARIQARYLQR</sequence>
<evidence type="ECO:0000313" key="5">
    <source>
        <dbReference type="EMBL" id="SIQ13288.1"/>
    </source>
</evidence>
<evidence type="ECO:0000256" key="1">
    <source>
        <dbReference type="ARBA" id="ARBA00010333"/>
    </source>
</evidence>
<dbReference type="InterPro" id="IPR001638">
    <property type="entry name" value="Solute-binding_3/MltF_N"/>
</dbReference>
<protein>
    <submittedName>
        <fullName evidence="5">Amino acid ABC transporter substrate-binding protein, PAAT family</fullName>
    </submittedName>
</protein>
<dbReference type="RefSeq" id="WP_254843343.1">
    <property type="nucleotide sequence ID" value="NZ_FTMP01000002.1"/>
</dbReference>
<feature type="domain" description="Solute-binding protein family 3/N-terminal" evidence="4">
    <location>
        <begin position="34"/>
        <end position="257"/>
    </location>
</feature>
<dbReference type="Proteomes" id="UP000185841">
    <property type="component" value="Unassembled WGS sequence"/>
</dbReference>